<organism evidence="2 3">
    <name type="scientific">Protopolystoma xenopodis</name>
    <dbReference type="NCBI Taxonomy" id="117903"/>
    <lineage>
        <taxon>Eukaryota</taxon>
        <taxon>Metazoa</taxon>
        <taxon>Spiralia</taxon>
        <taxon>Lophotrochozoa</taxon>
        <taxon>Platyhelminthes</taxon>
        <taxon>Monogenea</taxon>
        <taxon>Polyopisthocotylea</taxon>
        <taxon>Polystomatidea</taxon>
        <taxon>Polystomatidae</taxon>
        <taxon>Protopolystoma</taxon>
    </lineage>
</organism>
<protein>
    <submittedName>
        <fullName evidence="2">Uncharacterized protein</fullName>
    </submittedName>
</protein>
<comment type="caution">
    <text evidence="2">The sequence shown here is derived from an EMBL/GenBank/DDBJ whole genome shotgun (WGS) entry which is preliminary data.</text>
</comment>
<keyword evidence="3" id="KW-1185">Reference proteome</keyword>
<feature type="compositionally biased region" description="Polar residues" evidence="1">
    <location>
        <begin position="292"/>
        <end position="313"/>
    </location>
</feature>
<dbReference type="Proteomes" id="UP000784294">
    <property type="component" value="Unassembled WGS sequence"/>
</dbReference>
<evidence type="ECO:0000313" key="2">
    <source>
        <dbReference type="EMBL" id="VEL33982.1"/>
    </source>
</evidence>
<accession>A0A3S5CMX0</accession>
<proteinExistence type="predicted"/>
<reference evidence="2" key="1">
    <citation type="submission" date="2018-11" db="EMBL/GenBank/DDBJ databases">
        <authorList>
            <consortium name="Pathogen Informatics"/>
        </authorList>
    </citation>
    <scope>NUCLEOTIDE SEQUENCE</scope>
</reference>
<evidence type="ECO:0000256" key="1">
    <source>
        <dbReference type="SAM" id="MobiDB-lite"/>
    </source>
</evidence>
<dbReference type="EMBL" id="CAAALY010246771">
    <property type="protein sequence ID" value="VEL33982.1"/>
    <property type="molecule type" value="Genomic_DNA"/>
</dbReference>
<evidence type="ECO:0000313" key="3">
    <source>
        <dbReference type="Proteomes" id="UP000784294"/>
    </source>
</evidence>
<dbReference type="AlphaFoldDB" id="A0A3S5CMX0"/>
<feature type="region of interest" description="Disordered" evidence="1">
    <location>
        <begin position="281"/>
        <end position="313"/>
    </location>
</feature>
<gene>
    <name evidence="2" type="ORF">PXEA_LOCUS27422</name>
</gene>
<sequence>MPSIRPLTRYFSKRFAGIIFGAIIGTDLLFIQHQTRYEEEREKLLATICHEEADSAFRRETALSLDNVTECGLNGEPLPYEIAIWRDDAGLTERSKYPQQSDSSFSQQPSCCHYSNYPISTQISNCQRFSSPVLATSPLPAVALSSAPLFSPSSAHISIPLAATADPESAPPPLFQLNALSTLPTSAEPPPPPSSNFSASISHSIPVFASGLHSSNHSFLENYTAADLPLSGRPVTANSTTALLPPHQHFGRDLSHAVTFAGPPFVIDHFSMLLPPAPAFEPDQAPSATHRIPSSSHDPNNWSAENQSLSRLSSSGIPGSITVATGLPGSTVNTTHFSCVPTSHITANQA</sequence>
<name>A0A3S5CMX0_9PLAT</name>